<reference evidence="8" key="1">
    <citation type="submission" date="2021-06" db="EMBL/GenBank/DDBJ databases">
        <authorList>
            <consortium name="DOE Joint Genome Institute"/>
            <person name="Mondo S.J."/>
            <person name="Amses K.R."/>
            <person name="Simmons D.R."/>
            <person name="Longcore J.E."/>
            <person name="Seto K."/>
            <person name="Alves G.H."/>
            <person name="Bonds A.E."/>
            <person name="Quandt C.A."/>
            <person name="Davis W.J."/>
            <person name="Chang Y."/>
            <person name="Letcher P.M."/>
            <person name="Powell M.J."/>
            <person name="Kuo A."/>
            <person name="Labutti K."/>
            <person name="Pangilinan J."/>
            <person name="Andreopoulos W."/>
            <person name="Tritt A."/>
            <person name="Riley R."/>
            <person name="Hundley H."/>
            <person name="Johnson J."/>
            <person name="Lipzen A."/>
            <person name="Barry K."/>
            <person name="Berbee M.L."/>
            <person name="Buchler N.E."/>
            <person name="Grigoriev I.V."/>
            <person name="Spatafora J.W."/>
            <person name="Stajich J.E."/>
            <person name="James T.Y."/>
        </authorList>
    </citation>
    <scope>NUCLEOTIDE SEQUENCE</scope>
    <source>
        <strain evidence="8">AG</strain>
    </source>
</reference>
<dbReference type="GO" id="GO:0098771">
    <property type="term" value="P:inorganic ion homeostasis"/>
    <property type="evidence" value="ECO:0007669"/>
    <property type="project" value="UniProtKB-ARBA"/>
</dbReference>
<dbReference type="PANTHER" id="PTHR43840">
    <property type="entry name" value="MITOCHONDRIAL METAL TRANSPORTER 1-RELATED"/>
    <property type="match status" value="1"/>
</dbReference>
<dbReference type="Gene3D" id="1.20.1510.10">
    <property type="entry name" value="Cation efflux protein transmembrane domain"/>
    <property type="match status" value="1"/>
</dbReference>
<feature type="domain" description="Cation efflux protein transmembrane" evidence="6">
    <location>
        <begin position="225"/>
        <end position="315"/>
    </location>
</feature>
<dbReference type="InterPro" id="IPR027469">
    <property type="entry name" value="Cation_efflux_TMD_sf"/>
</dbReference>
<evidence type="ECO:0008006" key="10">
    <source>
        <dbReference type="Google" id="ProtNLM"/>
    </source>
</evidence>
<name>A0AAD5E3T4_UMBRA</name>
<comment type="caution">
    <text evidence="8">The sequence shown here is derived from an EMBL/GenBank/DDBJ whole genome shotgun (WGS) entry which is preliminary data.</text>
</comment>
<keyword evidence="5" id="KW-0472">Membrane</keyword>
<dbReference type="InterPro" id="IPR036837">
    <property type="entry name" value="Cation_efflux_CTD_sf"/>
</dbReference>
<dbReference type="FunFam" id="3.30.70.1350:FF:000010">
    <property type="entry name" value="Cation efflux family protein, putative"/>
    <property type="match status" value="1"/>
</dbReference>
<dbReference type="GO" id="GO:0016020">
    <property type="term" value="C:membrane"/>
    <property type="evidence" value="ECO:0007669"/>
    <property type="project" value="UniProtKB-SubCell"/>
</dbReference>
<organism evidence="8 9">
    <name type="scientific">Umbelopsis ramanniana AG</name>
    <dbReference type="NCBI Taxonomy" id="1314678"/>
    <lineage>
        <taxon>Eukaryota</taxon>
        <taxon>Fungi</taxon>
        <taxon>Fungi incertae sedis</taxon>
        <taxon>Mucoromycota</taxon>
        <taxon>Mucoromycotina</taxon>
        <taxon>Umbelopsidomycetes</taxon>
        <taxon>Umbelopsidales</taxon>
        <taxon>Umbelopsidaceae</taxon>
        <taxon>Umbelopsis</taxon>
    </lineage>
</organism>
<dbReference type="InterPro" id="IPR058533">
    <property type="entry name" value="Cation_efflux_TM"/>
</dbReference>
<evidence type="ECO:0000256" key="4">
    <source>
        <dbReference type="ARBA" id="ARBA00022989"/>
    </source>
</evidence>
<dbReference type="GO" id="GO:0008324">
    <property type="term" value="F:monoatomic cation transmembrane transporter activity"/>
    <property type="evidence" value="ECO:0007669"/>
    <property type="project" value="InterPro"/>
</dbReference>
<dbReference type="PANTHER" id="PTHR43840:SF15">
    <property type="entry name" value="MITOCHONDRIAL METAL TRANSPORTER 1-RELATED"/>
    <property type="match status" value="1"/>
</dbReference>
<keyword evidence="2" id="KW-0813">Transport</keyword>
<dbReference type="SUPFAM" id="SSF161111">
    <property type="entry name" value="Cation efflux protein transmembrane domain-like"/>
    <property type="match status" value="1"/>
</dbReference>
<dbReference type="Gene3D" id="3.30.70.1350">
    <property type="entry name" value="Cation efflux protein, cytoplasmic domain"/>
    <property type="match status" value="1"/>
</dbReference>
<dbReference type="InterPro" id="IPR027470">
    <property type="entry name" value="Cation_efflux_CTD"/>
</dbReference>
<evidence type="ECO:0000259" key="7">
    <source>
        <dbReference type="Pfam" id="PF16916"/>
    </source>
</evidence>
<evidence type="ECO:0000256" key="2">
    <source>
        <dbReference type="ARBA" id="ARBA00022448"/>
    </source>
</evidence>
<evidence type="ECO:0000256" key="1">
    <source>
        <dbReference type="ARBA" id="ARBA00004141"/>
    </source>
</evidence>
<evidence type="ECO:0000256" key="3">
    <source>
        <dbReference type="ARBA" id="ARBA00022692"/>
    </source>
</evidence>
<feature type="domain" description="Cation efflux protein transmembrane" evidence="6">
    <location>
        <begin position="85"/>
        <end position="191"/>
    </location>
</feature>
<evidence type="ECO:0000313" key="8">
    <source>
        <dbReference type="EMBL" id="KAI8576846.1"/>
    </source>
</evidence>
<gene>
    <name evidence="8" type="ORF">K450DRAFT_254580</name>
</gene>
<dbReference type="Pfam" id="PF01545">
    <property type="entry name" value="Cation_efflux"/>
    <property type="match status" value="2"/>
</dbReference>
<keyword evidence="3" id="KW-0812">Transmembrane</keyword>
<dbReference type="InterPro" id="IPR002524">
    <property type="entry name" value="Cation_efflux"/>
</dbReference>
<dbReference type="InterPro" id="IPR050291">
    <property type="entry name" value="CDF_Transporter"/>
</dbReference>
<dbReference type="SUPFAM" id="SSF160240">
    <property type="entry name" value="Cation efflux protein cytoplasmic domain-like"/>
    <property type="match status" value="1"/>
</dbReference>
<feature type="domain" description="Cation efflux protein cytoplasmic" evidence="7">
    <location>
        <begin position="321"/>
        <end position="398"/>
    </location>
</feature>
<comment type="subcellular location">
    <subcellularLocation>
        <location evidence="1">Membrane</location>
        <topology evidence="1">Multi-pass membrane protein</topology>
    </subcellularLocation>
</comment>
<protein>
    <recommendedName>
        <fullName evidence="10">Cation efflux protein cytoplasmic domain-containing protein</fullName>
    </recommendedName>
</protein>
<keyword evidence="9" id="KW-1185">Reference proteome</keyword>
<dbReference type="Proteomes" id="UP001206595">
    <property type="component" value="Unassembled WGS sequence"/>
</dbReference>
<dbReference type="NCBIfam" id="TIGR01297">
    <property type="entry name" value="CDF"/>
    <property type="match status" value="2"/>
</dbReference>
<dbReference type="AlphaFoldDB" id="A0AAD5E3T4"/>
<accession>A0AAD5E3T4</accession>
<evidence type="ECO:0000259" key="6">
    <source>
        <dbReference type="Pfam" id="PF01545"/>
    </source>
</evidence>
<reference evidence="8" key="2">
    <citation type="journal article" date="2022" name="Proc. Natl. Acad. Sci. U.S.A.">
        <title>Diploid-dominant life cycles characterize the early evolution of Fungi.</title>
        <authorList>
            <person name="Amses K.R."/>
            <person name="Simmons D.R."/>
            <person name="Longcore J.E."/>
            <person name="Mondo S.J."/>
            <person name="Seto K."/>
            <person name="Jeronimo G.H."/>
            <person name="Bonds A.E."/>
            <person name="Quandt C.A."/>
            <person name="Davis W.J."/>
            <person name="Chang Y."/>
            <person name="Federici B.A."/>
            <person name="Kuo A."/>
            <person name="LaButti K."/>
            <person name="Pangilinan J."/>
            <person name="Andreopoulos W."/>
            <person name="Tritt A."/>
            <person name="Riley R."/>
            <person name="Hundley H."/>
            <person name="Johnson J."/>
            <person name="Lipzen A."/>
            <person name="Barry K."/>
            <person name="Lang B.F."/>
            <person name="Cuomo C.A."/>
            <person name="Buchler N.E."/>
            <person name="Grigoriev I.V."/>
            <person name="Spatafora J.W."/>
            <person name="Stajich J.E."/>
            <person name="James T.Y."/>
        </authorList>
    </citation>
    <scope>NUCLEOTIDE SEQUENCE</scope>
    <source>
        <strain evidence="8">AG</strain>
    </source>
</reference>
<dbReference type="GeneID" id="75916570"/>
<evidence type="ECO:0000256" key="5">
    <source>
        <dbReference type="ARBA" id="ARBA00023136"/>
    </source>
</evidence>
<evidence type="ECO:0000313" key="9">
    <source>
        <dbReference type="Proteomes" id="UP001206595"/>
    </source>
</evidence>
<dbReference type="EMBL" id="MU620948">
    <property type="protein sequence ID" value="KAI8576846.1"/>
    <property type="molecule type" value="Genomic_DNA"/>
</dbReference>
<dbReference type="GO" id="GO:0030003">
    <property type="term" value="P:intracellular monoatomic cation homeostasis"/>
    <property type="evidence" value="ECO:0007669"/>
    <property type="project" value="UniProtKB-ARBA"/>
</dbReference>
<keyword evidence="4" id="KW-1133">Transmembrane helix</keyword>
<sequence length="408" mass="44201">MAGLCGRSICSRVFQSLPLPYMFIARPILQRSHCIRPAYSQVPKIILLPRRTHYTHHHGHDHGHAHAQLMQTIAESGKRGTRITVIGLAANVGLTVSKGVAGWMLNSASLLADAGHSLSDMLSDFVTLYTYKRSRKPADALYPYGYGKFETVGSLAVSTLLIGGAIGIGWHSFDLMMGVVQSSGVQETASAVVATASDPSTSPASPVAQQVASISDHHGHTLNPNAAWFALISIVVKEWLYRATIKVGREEKSDVLIANAWHHRSDAFSSVVALAAIGGSYAGIPILDPLGGLAVSALILKTGGDIMASSLKELCDASIDQDILDQVEKTILQLKTNKPDIVDYQSLRGRKTGPFYLMDMTLHVNPKLTVVQAHALEEEVRQSIQHTCPEVKEIMIHVHAEKQHHPTL</sequence>
<dbReference type="RefSeq" id="XP_051441850.1">
    <property type="nucleotide sequence ID" value="XM_051591227.1"/>
</dbReference>
<proteinExistence type="predicted"/>
<dbReference type="Pfam" id="PF16916">
    <property type="entry name" value="ZT_dimer"/>
    <property type="match status" value="1"/>
</dbReference>